<evidence type="ECO:0000256" key="4">
    <source>
        <dbReference type="ARBA" id="ARBA00022597"/>
    </source>
</evidence>
<evidence type="ECO:0000256" key="2">
    <source>
        <dbReference type="ARBA" id="ARBA00022448"/>
    </source>
</evidence>
<feature type="transmembrane region" description="Helical" evidence="8">
    <location>
        <begin position="259"/>
        <end position="277"/>
    </location>
</feature>
<keyword evidence="7 8" id="KW-0472">Membrane</keyword>
<sequence length="310" mass="31821">MKPLNFAQFKQISINILNGISIGVITTLVPGAILNNLMKLFTQYSWSQSVLLFTTIATTLLPAVSALCVGMISQFTPIQTASLALATVVGAGNIKVTSNGLAIGGTGDVINVGITILIAYLLIISLDNRLKSYTILLMPSLVLLIAGGIGHLTLTPISQITLIINSVITQFMQLQPYLMGALLGASFALIMISPISAVGIATAVGVSGIASGSAGLGIVATAFALAVYGFKVNSFGTAIALILGSPKIQLANILKKPKIILPIAINAAIMGALGPLFNIQGTPVSGGFGFIGAVGPITALEYSTSWLVVV</sequence>
<comment type="caution">
    <text evidence="10">The sequence shown here is derived from an EMBL/GenBank/DDBJ whole genome shotgun (WGS) entry which is preliminary data.</text>
</comment>
<evidence type="ECO:0000256" key="1">
    <source>
        <dbReference type="ARBA" id="ARBA00004651"/>
    </source>
</evidence>
<name>A0ABU8SEI0_9LACO</name>
<evidence type="ECO:0000256" key="7">
    <source>
        <dbReference type="ARBA" id="ARBA00023136"/>
    </source>
</evidence>
<keyword evidence="3" id="KW-1003">Cell membrane</keyword>
<feature type="transmembrane region" description="Helical" evidence="8">
    <location>
        <begin position="204"/>
        <end position="228"/>
    </location>
</feature>
<keyword evidence="2" id="KW-0813">Transport</keyword>
<dbReference type="Proteomes" id="UP001377804">
    <property type="component" value="Unassembled WGS sequence"/>
</dbReference>
<feature type="transmembrane region" description="Helical" evidence="8">
    <location>
        <begin position="133"/>
        <end position="154"/>
    </location>
</feature>
<accession>A0ABU8SEI0</accession>
<keyword evidence="11" id="KW-1185">Reference proteome</keyword>
<feature type="domain" description="Phosphotransferase system EIIC" evidence="9">
    <location>
        <begin position="15"/>
        <end position="303"/>
    </location>
</feature>
<evidence type="ECO:0000256" key="8">
    <source>
        <dbReference type="SAM" id="Phobius"/>
    </source>
</evidence>
<feature type="transmembrane region" description="Helical" evidence="8">
    <location>
        <begin position="174"/>
        <end position="192"/>
    </location>
</feature>
<evidence type="ECO:0000256" key="5">
    <source>
        <dbReference type="ARBA" id="ARBA00022692"/>
    </source>
</evidence>
<organism evidence="10 11">
    <name type="scientific">Holzapfeliella saturejae</name>
    <dbReference type="NCBI Taxonomy" id="3082953"/>
    <lineage>
        <taxon>Bacteria</taxon>
        <taxon>Bacillati</taxon>
        <taxon>Bacillota</taxon>
        <taxon>Bacilli</taxon>
        <taxon>Lactobacillales</taxon>
        <taxon>Lactobacillaceae</taxon>
        <taxon>Holzapfeliella</taxon>
    </lineage>
</organism>
<protein>
    <submittedName>
        <fullName evidence="10">PTS sugar transporter subunit IIC</fullName>
    </submittedName>
</protein>
<reference evidence="10 11" key="1">
    <citation type="submission" date="2023-10" db="EMBL/GenBank/DDBJ databases">
        <title>Holzapfeliella saturejae sp. nov. isolated from Satureja montana flowers.</title>
        <authorList>
            <person name="Alcantara C."/>
            <person name="Zuniga M."/>
            <person name="Landete J.M."/>
            <person name="Monedero V."/>
        </authorList>
    </citation>
    <scope>NUCLEOTIDE SEQUENCE [LARGE SCALE GENOMIC DNA]</scope>
    <source>
        <strain evidence="10 11">He02</strain>
    </source>
</reference>
<dbReference type="InterPro" id="IPR003352">
    <property type="entry name" value="PTS_EIIC"/>
</dbReference>
<keyword evidence="6 8" id="KW-1133">Transmembrane helix</keyword>
<evidence type="ECO:0000256" key="3">
    <source>
        <dbReference type="ARBA" id="ARBA00022475"/>
    </source>
</evidence>
<keyword evidence="5 8" id="KW-0812">Transmembrane</keyword>
<feature type="transmembrane region" description="Helical" evidence="8">
    <location>
        <begin position="12"/>
        <end position="34"/>
    </location>
</feature>
<dbReference type="EMBL" id="JAWMWG010000001">
    <property type="protein sequence ID" value="MEJ6347795.1"/>
    <property type="molecule type" value="Genomic_DNA"/>
</dbReference>
<feature type="transmembrane region" description="Helical" evidence="8">
    <location>
        <begin position="289"/>
        <end position="309"/>
    </location>
</feature>
<comment type="subcellular location">
    <subcellularLocation>
        <location evidence="1">Cell membrane</location>
        <topology evidence="1">Multi-pass membrane protein</topology>
    </subcellularLocation>
</comment>
<keyword evidence="4 10" id="KW-0762">Sugar transport</keyword>
<feature type="transmembrane region" description="Helical" evidence="8">
    <location>
        <begin position="46"/>
        <end position="69"/>
    </location>
</feature>
<evidence type="ECO:0000256" key="6">
    <source>
        <dbReference type="ARBA" id="ARBA00022989"/>
    </source>
</evidence>
<evidence type="ECO:0000313" key="10">
    <source>
        <dbReference type="EMBL" id="MEJ6347795.1"/>
    </source>
</evidence>
<gene>
    <name evidence="10" type="ORF">R4Y45_00775</name>
</gene>
<proteinExistence type="predicted"/>
<evidence type="ECO:0000313" key="11">
    <source>
        <dbReference type="Proteomes" id="UP001377804"/>
    </source>
</evidence>
<dbReference type="Pfam" id="PF13303">
    <property type="entry name" value="PTS_EIIC_2"/>
    <property type="match status" value="1"/>
</dbReference>
<feature type="transmembrane region" description="Helical" evidence="8">
    <location>
        <begin position="109"/>
        <end position="126"/>
    </location>
</feature>
<evidence type="ECO:0000259" key="9">
    <source>
        <dbReference type="Pfam" id="PF13303"/>
    </source>
</evidence>